<proteinExistence type="predicted"/>
<organism evidence="1 2">
    <name type="scientific">Sporothrix eucalyptigena</name>
    <dbReference type="NCBI Taxonomy" id="1812306"/>
    <lineage>
        <taxon>Eukaryota</taxon>
        <taxon>Fungi</taxon>
        <taxon>Dikarya</taxon>
        <taxon>Ascomycota</taxon>
        <taxon>Pezizomycotina</taxon>
        <taxon>Sordariomycetes</taxon>
        <taxon>Sordariomycetidae</taxon>
        <taxon>Ophiostomatales</taxon>
        <taxon>Ophiostomataceae</taxon>
        <taxon>Sporothrix</taxon>
    </lineage>
</organism>
<comment type="caution">
    <text evidence="1">The sequence shown here is derived from an EMBL/GenBank/DDBJ whole genome shotgun (WGS) entry which is preliminary data.</text>
</comment>
<reference evidence="1 2" key="1">
    <citation type="submission" date="2024-01" db="EMBL/GenBank/DDBJ databases">
        <authorList>
            <person name="Allen C."/>
            <person name="Tagirdzhanova G."/>
        </authorList>
    </citation>
    <scope>NUCLEOTIDE SEQUENCE [LARGE SCALE GENOMIC DNA]</scope>
</reference>
<dbReference type="EMBL" id="CAWUHD010000062">
    <property type="protein sequence ID" value="CAK7225886.1"/>
    <property type="molecule type" value="Genomic_DNA"/>
</dbReference>
<keyword evidence="2" id="KW-1185">Reference proteome</keyword>
<evidence type="ECO:0000313" key="1">
    <source>
        <dbReference type="EMBL" id="CAK7225886.1"/>
    </source>
</evidence>
<protein>
    <submittedName>
        <fullName evidence="1">Uncharacterized protein</fullName>
    </submittedName>
</protein>
<accession>A0ABP0C2P4</accession>
<sequence>MEDTSGYLPPSVTEQNAYYRGLAGYPRLVARTSKDVWDGDTDFTYFSKVLSTVTGHEIVNKWCPELRNALIGTLNDGSDGHGNKLAWNVFYPLRIGPRESHPSFQYERHSVVLLVGLHRGENQCTWEAGLRVALRCRDLLRLFSINTVEVEIQETQVTLFASPASASLASAVDWRFSQRIPPDENEFDEECAALNGTIMRLLPFPGCVIQQEPAKKKTDPSAKSGTMGFFLRLNRPGQVRGEDNMPDSEVFGLTSRHVAVAERAPFEKDIRTTDDDDVRPKDFVLFSGDGSYASCCRRVLKDARVAVRRVFQATQTKYFKRPDSPSREAKYYLERDALGYADTLISRLDDLFILEANNTSERLVGPVAYSPGHGITGRGCFRDWSLVKLVETKDTANLVYLAEQVTRSAILRAEQIFELHQEESTPRSLVYQDPKLDGNGFFRIHGDAIPTLPPFKDDLRRSHLVPKRGAATELTFGVTNEIEAVRRTPLPRGNSIASEPIVSFHLLVLDFEGGAFSADGDSGACVFDTFGRVIGMVDAGQSADVVARFMIKPTGADTESLPSASTLPRQSPLPEGFTELTSAAVLKLEKELKEEKERQETQEQAIRKHRPDVTFVTLFDDLMRDIREFTGREPEVL</sequence>
<dbReference type="Proteomes" id="UP001642482">
    <property type="component" value="Unassembled WGS sequence"/>
</dbReference>
<evidence type="ECO:0000313" key="2">
    <source>
        <dbReference type="Proteomes" id="UP001642482"/>
    </source>
</evidence>
<gene>
    <name evidence="1" type="ORF">SEUCBS140593_006055</name>
</gene>
<name>A0ABP0C2P4_9PEZI</name>